<proteinExistence type="predicted"/>
<accession>A0ABD3HUM6</accession>
<name>A0ABD3HUM6_9MARC</name>
<dbReference type="EMBL" id="JBJQOH010000002">
    <property type="protein sequence ID" value="KAL3695193.1"/>
    <property type="molecule type" value="Genomic_DNA"/>
</dbReference>
<keyword evidence="2" id="KW-1185">Reference proteome</keyword>
<dbReference type="AlphaFoldDB" id="A0ABD3HUM6"/>
<evidence type="ECO:0000313" key="2">
    <source>
        <dbReference type="Proteomes" id="UP001633002"/>
    </source>
</evidence>
<dbReference type="Proteomes" id="UP001633002">
    <property type="component" value="Unassembled WGS sequence"/>
</dbReference>
<organism evidence="1 2">
    <name type="scientific">Riccia sorocarpa</name>
    <dbReference type="NCBI Taxonomy" id="122646"/>
    <lineage>
        <taxon>Eukaryota</taxon>
        <taxon>Viridiplantae</taxon>
        <taxon>Streptophyta</taxon>
        <taxon>Embryophyta</taxon>
        <taxon>Marchantiophyta</taxon>
        <taxon>Marchantiopsida</taxon>
        <taxon>Marchantiidae</taxon>
        <taxon>Marchantiales</taxon>
        <taxon>Ricciaceae</taxon>
        <taxon>Riccia</taxon>
    </lineage>
</organism>
<gene>
    <name evidence="1" type="ORF">R1sor_009269</name>
</gene>
<comment type="caution">
    <text evidence="1">The sequence shown here is derived from an EMBL/GenBank/DDBJ whole genome shotgun (WGS) entry which is preliminary data.</text>
</comment>
<reference evidence="1 2" key="1">
    <citation type="submission" date="2024-09" db="EMBL/GenBank/DDBJ databases">
        <title>Chromosome-scale assembly of Riccia sorocarpa.</title>
        <authorList>
            <person name="Paukszto L."/>
        </authorList>
    </citation>
    <scope>NUCLEOTIDE SEQUENCE [LARGE SCALE GENOMIC DNA]</scope>
    <source>
        <strain evidence="1">LP-2024</strain>
        <tissue evidence="1">Aerial parts of the thallus</tissue>
    </source>
</reference>
<sequence>MMVRFGGYDGVDGTGDIGDLKANGSDERVCDDSRDDGSTVDRVEIQSYNDVKGCMLVLDLSQKIMVGRCCTPRRRITTLGSQVICASRGLAAHRLVCMLDSLVRVSRRVGWKAHYADVSSALVPQKESASPPGRERALSFLGLPDGIGRPKGRLLSRRGSARRPAPRVERRISFAAVLHPTGTHTRLPFASLTTISSTF</sequence>
<protein>
    <submittedName>
        <fullName evidence="1">Uncharacterized protein</fullName>
    </submittedName>
</protein>
<evidence type="ECO:0000313" key="1">
    <source>
        <dbReference type="EMBL" id="KAL3695193.1"/>
    </source>
</evidence>